<feature type="transmembrane region" description="Helical" evidence="1">
    <location>
        <begin position="49"/>
        <end position="69"/>
    </location>
</feature>
<comment type="caution">
    <text evidence="3">The sequence shown here is derived from an EMBL/GenBank/DDBJ whole genome shotgun (WGS) entry which is preliminary data.</text>
</comment>
<evidence type="ECO:0000256" key="1">
    <source>
        <dbReference type="SAM" id="Phobius"/>
    </source>
</evidence>
<evidence type="ECO:0000259" key="2">
    <source>
        <dbReference type="Pfam" id="PF00892"/>
    </source>
</evidence>
<organism evidence="3 4">
    <name type="scientific">Microvirga splendida</name>
    <dbReference type="NCBI Taxonomy" id="2795727"/>
    <lineage>
        <taxon>Bacteria</taxon>
        <taxon>Pseudomonadati</taxon>
        <taxon>Pseudomonadota</taxon>
        <taxon>Alphaproteobacteria</taxon>
        <taxon>Hyphomicrobiales</taxon>
        <taxon>Methylobacteriaceae</taxon>
        <taxon>Microvirga</taxon>
    </lineage>
</organism>
<keyword evidence="1" id="KW-0472">Membrane</keyword>
<gene>
    <name evidence="3" type="ORF">JAO75_13880</name>
</gene>
<dbReference type="RefSeq" id="WP_199049737.1">
    <property type="nucleotide sequence ID" value="NZ_JAELXT010000013.1"/>
</dbReference>
<feature type="transmembrane region" description="Helical" evidence="1">
    <location>
        <begin position="113"/>
        <end position="135"/>
    </location>
</feature>
<feature type="domain" description="EamA" evidence="2">
    <location>
        <begin position="19"/>
        <end position="153"/>
    </location>
</feature>
<keyword evidence="1" id="KW-1133">Transmembrane helix</keyword>
<feature type="transmembrane region" description="Helical" evidence="1">
    <location>
        <begin position="173"/>
        <end position="189"/>
    </location>
</feature>
<dbReference type="PANTHER" id="PTHR22911:SF76">
    <property type="entry name" value="EAMA DOMAIN-CONTAINING PROTEIN"/>
    <property type="match status" value="1"/>
</dbReference>
<evidence type="ECO:0000313" key="3">
    <source>
        <dbReference type="EMBL" id="MBJ6126495.1"/>
    </source>
</evidence>
<dbReference type="PANTHER" id="PTHR22911">
    <property type="entry name" value="ACYL-MALONYL CONDENSING ENZYME-RELATED"/>
    <property type="match status" value="1"/>
</dbReference>
<dbReference type="SUPFAM" id="SSF103481">
    <property type="entry name" value="Multidrug resistance efflux transporter EmrE"/>
    <property type="match status" value="2"/>
</dbReference>
<dbReference type="InterPro" id="IPR000620">
    <property type="entry name" value="EamA_dom"/>
</dbReference>
<feature type="transmembrane region" description="Helical" evidence="1">
    <location>
        <begin position="201"/>
        <end position="220"/>
    </location>
</feature>
<dbReference type="Pfam" id="PF00892">
    <property type="entry name" value="EamA"/>
    <property type="match status" value="2"/>
</dbReference>
<protein>
    <submittedName>
        <fullName evidence="3">DMT family transporter</fullName>
    </submittedName>
</protein>
<feature type="transmembrane region" description="Helical" evidence="1">
    <location>
        <begin position="287"/>
        <end position="303"/>
    </location>
</feature>
<sequence>MSPTSTAARLEPGFASAFAALCLGAVAMGISPIFVRFASADMGGVPADVGPFASAFWRVSLCLPLLYAWMRIEERHAPADAPRIRFSRASILGGIVFAGDLFFWHLAILKTTVANATFFATMAPLFVVLTVWLVLRQRVARSTFLGLALCLLGGAALIGQSLQADPTRIEGDLYGIATAFFFGMYFLAASRARKTAGAARVTFEAGLITSAILLVIAVLFDTRVIPQTGQGIAALLAMSYVSHAGGQGLLAVALGRLPATFSSLVIFLEAIAAALFGWAVLGEELTLIQALGGALILFGIWVARPKPAAQADAPFERRGTAA</sequence>
<accession>A0ABS0Y390</accession>
<feature type="transmembrane region" description="Helical" evidence="1">
    <location>
        <begin position="232"/>
        <end position="254"/>
    </location>
</feature>
<dbReference type="EMBL" id="JAELXT010000013">
    <property type="protein sequence ID" value="MBJ6126495.1"/>
    <property type="molecule type" value="Genomic_DNA"/>
</dbReference>
<name>A0ABS0Y390_9HYPH</name>
<dbReference type="Proteomes" id="UP000620670">
    <property type="component" value="Unassembled WGS sequence"/>
</dbReference>
<reference evidence="4" key="1">
    <citation type="submission" date="2020-12" db="EMBL/GenBank/DDBJ databases">
        <title>Hymenobacter sp.</title>
        <authorList>
            <person name="Kim M.K."/>
        </authorList>
    </citation>
    <scope>NUCLEOTIDE SEQUENCE [LARGE SCALE GENOMIC DNA]</scope>
    <source>
        <strain evidence="4">BT325</strain>
    </source>
</reference>
<feature type="transmembrane region" description="Helical" evidence="1">
    <location>
        <begin position="12"/>
        <end position="37"/>
    </location>
</feature>
<feature type="transmembrane region" description="Helical" evidence="1">
    <location>
        <begin position="261"/>
        <end position="281"/>
    </location>
</feature>
<dbReference type="InterPro" id="IPR037185">
    <property type="entry name" value="EmrE-like"/>
</dbReference>
<feature type="domain" description="EamA" evidence="2">
    <location>
        <begin position="171"/>
        <end position="302"/>
    </location>
</feature>
<keyword evidence="1" id="KW-0812">Transmembrane</keyword>
<evidence type="ECO:0000313" key="4">
    <source>
        <dbReference type="Proteomes" id="UP000620670"/>
    </source>
</evidence>
<proteinExistence type="predicted"/>
<keyword evidence="4" id="KW-1185">Reference proteome</keyword>
<feature type="transmembrane region" description="Helical" evidence="1">
    <location>
        <begin position="142"/>
        <end position="161"/>
    </location>
</feature>
<feature type="transmembrane region" description="Helical" evidence="1">
    <location>
        <begin position="89"/>
        <end position="107"/>
    </location>
</feature>